<dbReference type="Proteomes" id="UP001634007">
    <property type="component" value="Unassembled WGS sequence"/>
</dbReference>
<dbReference type="EMBL" id="JBJKBG010000006">
    <property type="protein sequence ID" value="KAL3736707.1"/>
    <property type="molecule type" value="Genomic_DNA"/>
</dbReference>
<sequence>MVLELHGSRESYDSRSTFQRWAERASVTEDMARRANIEGCCPGTGMEYLYDFRQASYYVPILPNHFITINSDKESIKTHLDYSSKAWCLAVEPLLRKLGLRMRTCHRIQQLITS</sequence>
<accession>A0ABD3KCF5</accession>
<protein>
    <submittedName>
        <fullName evidence="1">Uncharacterized protein</fullName>
    </submittedName>
</protein>
<evidence type="ECO:0000313" key="2">
    <source>
        <dbReference type="Proteomes" id="UP001634007"/>
    </source>
</evidence>
<dbReference type="AlphaFoldDB" id="A0ABD3KCF5"/>
<organism evidence="1 2">
    <name type="scientific">Eucalyptus globulus</name>
    <name type="common">Tasmanian blue gum</name>
    <dbReference type="NCBI Taxonomy" id="34317"/>
    <lineage>
        <taxon>Eukaryota</taxon>
        <taxon>Viridiplantae</taxon>
        <taxon>Streptophyta</taxon>
        <taxon>Embryophyta</taxon>
        <taxon>Tracheophyta</taxon>
        <taxon>Spermatophyta</taxon>
        <taxon>Magnoliopsida</taxon>
        <taxon>eudicotyledons</taxon>
        <taxon>Gunneridae</taxon>
        <taxon>Pentapetalae</taxon>
        <taxon>rosids</taxon>
        <taxon>malvids</taxon>
        <taxon>Myrtales</taxon>
        <taxon>Myrtaceae</taxon>
        <taxon>Myrtoideae</taxon>
        <taxon>Eucalypteae</taxon>
        <taxon>Eucalyptus</taxon>
    </lineage>
</organism>
<keyword evidence="2" id="KW-1185">Reference proteome</keyword>
<gene>
    <name evidence="1" type="ORF">ACJRO7_025620</name>
</gene>
<reference evidence="1 2" key="1">
    <citation type="submission" date="2024-11" db="EMBL/GenBank/DDBJ databases">
        <title>Chromosome-level genome assembly of Eucalyptus globulus Labill. provides insights into its genome evolution.</title>
        <authorList>
            <person name="Li X."/>
        </authorList>
    </citation>
    <scope>NUCLEOTIDE SEQUENCE [LARGE SCALE GENOMIC DNA]</scope>
    <source>
        <strain evidence="1">CL2024</strain>
        <tissue evidence="1">Fresh tender leaves</tissue>
    </source>
</reference>
<comment type="caution">
    <text evidence="1">The sequence shown here is derived from an EMBL/GenBank/DDBJ whole genome shotgun (WGS) entry which is preliminary data.</text>
</comment>
<name>A0ABD3KCF5_EUCGL</name>
<evidence type="ECO:0000313" key="1">
    <source>
        <dbReference type="EMBL" id="KAL3736707.1"/>
    </source>
</evidence>
<proteinExistence type="predicted"/>